<dbReference type="GO" id="GO:0046872">
    <property type="term" value="F:metal ion binding"/>
    <property type="evidence" value="ECO:0007669"/>
    <property type="project" value="UniProtKB-KW"/>
</dbReference>
<dbReference type="AlphaFoldDB" id="A0A9D2F0E6"/>
<dbReference type="PANTHER" id="PTHR42904:SF6">
    <property type="entry name" value="NAD-CAPPED RNA HYDROLASE NUDT12"/>
    <property type="match status" value="1"/>
</dbReference>
<dbReference type="CDD" id="cd03429">
    <property type="entry name" value="NUDIX_NADH_pyrophosphatase_Nudt13"/>
    <property type="match status" value="1"/>
</dbReference>
<gene>
    <name evidence="11" type="primary">nudC</name>
    <name evidence="11" type="ORF">IAA19_07280</name>
</gene>
<dbReference type="InterPro" id="IPR049734">
    <property type="entry name" value="NudC-like_C"/>
</dbReference>
<comment type="similarity">
    <text evidence="3">Belongs to the Nudix hydrolase family. NudC subfamily.</text>
</comment>
<evidence type="ECO:0000259" key="10">
    <source>
        <dbReference type="PROSITE" id="PS51462"/>
    </source>
</evidence>
<evidence type="ECO:0000313" key="11">
    <source>
        <dbReference type="EMBL" id="HIZ46801.1"/>
    </source>
</evidence>
<dbReference type="Proteomes" id="UP000824062">
    <property type="component" value="Unassembled WGS sequence"/>
</dbReference>
<comment type="cofactor">
    <cofactor evidence="2">
        <name>Zn(2+)</name>
        <dbReference type="ChEBI" id="CHEBI:29105"/>
    </cofactor>
</comment>
<organism evidence="11 12">
    <name type="scientific">Candidatus Olsenella pullistercoris</name>
    <dbReference type="NCBI Taxonomy" id="2838712"/>
    <lineage>
        <taxon>Bacteria</taxon>
        <taxon>Bacillati</taxon>
        <taxon>Actinomycetota</taxon>
        <taxon>Coriobacteriia</taxon>
        <taxon>Coriobacteriales</taxon>
        <taxon>Atopobiaceae</taxon>
        <taxon>Olsenella</taxon>
    </lineage>
</organism>
<evidence type="ECO:0000256" key="8">
    <source>
        <dbReference type="ARBA" id="ARBA00023027"/>
    </source>
</evidence>
<dbReference type="InterPro" id="IPR015376">
    <property type="entry name" value="Znr_NADH_PPase"/>
</dbReference>
<comment type="catalytic activity">
    <reaction evidence="9">
        <text>a 5'-end NAD(+)-phospho-ribonucleoside in mRNA + H2O = a 5'-end phospho-adenosine-phospho-ribonucleoside in mRNA + beta-nicotinamide D-ribonucleotide + 2 H(+)</text>
        <dbReference type="Rhea" id="RHEA:60876"/>
        <dbReference type="Rhea" id="RHEA-COMP:15698"/>
        <dbReference type="Rhea" id="RHEA-COMP:15719"/>
        <dbReference type="ChEBI" id="CHEBI:14649"/>
        <dbReference type="ChEBI" id="CHEBI:15377"/>
        <dbReference type="ChEBI" id="CHEBI:15378"/>
        <dbReference type="ChEBI" id="CHEBI:144029"/>
        <dbReference type="ChEBI" id="CHEBI:144051"/>
    </reaction>
    <physiologicalReaction direction="left-to-right" evidence="9">
        <dbReference type="Rhea" id="RHEA:60877"/>
    </physiologicalReaction>
</comment>
<evidence type="ECO:0000256" key="1">
    <source>
        <dbReference type="ARBA" id="ARBA00001946"/>
    </source>
</evidence>
<name>A0A9D2F0E6_9ACTN</name>
<dbReference type="GO" id="GO:0035529">
    <property type="term" value="F:NADH pyrophosphatase activity"/>
    <property type="evidence" value="ECO:0007669"/>
    <property type="project" value="TreeGrafter"/>
</dbReference>
<protein>
    <recommendedName>
        <fullName evidence="4">NAD(+) diphosphatase</fullName>
        <ecNumber evidence="4">3.6.1.22</ecNumber>
    </recommendedName>
</protein>
<sequence length="300" mass="34025">MIQEFGHEHVFDNHFEPHVPRDEDYVLHFSVEGGCLACVTHVGGTDADAGDSGEEFELPRPADYPRRPDRTTYLFSLGPERFFLALDESVPAPSGFAYESVNWLRHAEPQHLLFAAATASQLNRWYRENRFCGRCGHATELAPTSREIVCPECARIVYPKICPGVICAVVSQGATPADDRIVLTRYAGRTTALWALVAGFTEIGEPLEDTVRREVMEEVGLSVKNLRFYKSQPWSFTDTLMVGFWCEVDGSDELRVDHSELKEARWFRRDEVPLERTGDRASMTGEMIERFRTMGRDAWA</sequence>
<evidence type="ECO:0000256" key="5">
    <source>
        <dbReference type="ARBA" id="ARBA00022723"/>
    </source>
</evidence>
<keyword evidence="6 11" id="KW-0378">Hydrolase</keyword>
<comment type="caution">
    <text evidence="11">The sequence shown here is derived from an EMBL/GenBank/DDBJ whole genome shotgun (WGS) entry which is preliminary data.</text>
</comment>
<dbReference type="GO" id="GO:0006742">
    <property type="term" value="P:NADP+ catabolic process"/>
    <property type="evidence" value="ECO:0007669"/>
    <property type="project" value="TreeGrafter"/>
</dbReference>
<evidence type="ECO:0000256" key="9">
    <source>
        <dbReference type="ARBA" id="ARBA00023679"/>
    </source>
</evidence>
<evidence type="ECO:0000256" key="7">
    <source>
        <dbReference type="ARBA" id="ARBA00022842"/>
    </source>
</evidence>
<accession>A0A9D2F0E6</accession>
<keyword evidence="5" id="KW-0479">Metal-binding</keyword>
<dbReference type="Gene3D" id="3.90.79.10">
    <property type="entry name" value="Nucleoside Triphosphate Pyrophosphohydrolase"/>
    <property type="match status" value="1"/>
</dbReference>
<keyword evidence="8" id="KW-0520">NAD</keyword>
<dbReference type="GO" id="GO:0005829">
    <property type="term" value="C:cytosol"/>
    <property type="evidence" value="ECO:0007669"/>
    <property type="project" value="TreeGrafter"/>
</dbReference>
<dbReference type="Pfam" id="PF00293">
    <property type="entry name" value="NUDIX"/>
    <property type="match status" value="1"/>
</dbReference>
<keyword evidence="7" id="KW-0460">Magnesium</keyword>
<evidence type="ECO:0000256" key="4">
    <source>
        <dbReference type="ARBA" id="ARBA00012381"/>
    </source>
</evidence>
<dbReference type="InterPro" id="IPR000086">
    <property type="entry name" value="NUDIX_hydrolase_dom"/>
</dbReference>
<evidence type="ECO:0000256" key="2">
    <source>
        <dbReference type="ARBA" id="ARBA00001947"/>
    </source>
</evidence>
<dbReference type="SUPFAM" id="SSF55811">
    <property type="entry name" value="Nudix"/>
    <property type="match status" value="1"/>
</dbReference>
<dbReference type="InterPro" id="IPR050241">
    <property type="entry name" value="NAD-cap_RNA_hydrolase_NudC"/>
</dbReference>
<dbReference type="GO" id="GO:0019677">
    <property type="term" value="P:NAD+ catabolic process"/>
    <property type="evidence" value="ECO:0007669"/>
    <property type="project" value="TreeGrafter"/>
</dbReference>
<dbReference type="NCBIfam" id="NF001299">
    <property type="entry name" value="PRK00241.1"/>
    <property type="match status" value="1"/>
</dbReference>
<dbReference type="PROSITE" id="PS51462">
    <property type="entry name" value="NUDIX"/>
    <property type="match status" value="1"/>
</dbReference>
<reference evidence="11" key="1">
    <citation type="journal article" date="2021" name="PeerJ">
        <title>Extensive microbial diversity within the chicken gut microbiome revealed by metagenomics and culture.</title>
        <authorList>
            <person name="Gilroy R."/>
            <person name="Ravi A."/>
            <person name="Getino M."/>
            <person name="Pursley I."/>
            <person name="Horton D.L."/>
            <person name="Alikhan N.F."/>
            <person name="Baker D."/>
            <person name="Gharbi K."/>
            <person name="Hall N."/>
            <person name="Watson M."/>
            <person name="Adriaenssens E.M."/>
            <person name="Foster-Nyarko E."/>
            <person name="Jarju S."/>
            <person name="Secka A."/>
            <person name="Antonio M."/>
            <person name="Oren A."/>
            <person name="Chaudhuri R.R."/>
            <person name="La Ragione R."/>
            <person name="Hildebrand F."/>
            <person name="Pallen M.J."/>
        </authorList>
    </citation>
    <scope>NUCLEOTIDE SEQUENCE</scope>
    <source>
        <strain evidence="11">ChiHjej12B11-14209</strain>
    </source>
</reference>
<reference evidence="11" key="2">
    <citation type="submission" date="2021-04" db="EMBL/GenBank/DDBJ databases">
        <authorList>
            <person name="Gilroy R."/>
        </authorList>
    </citation>
    <scope>NUCLEOTIDE SEQUENCE</scope>
    <source>
        <strain evidence="11">ChiHjej12B11-14209</strain>
    </source>
</reference>
<comment type="cofactor">
    <cofactor evidence="1">
        <name>Mg(2+)</name>
        <dbReference type="ChEBI" id="CHEBI:18420"/>
    </cofactor>
</comment>
<dbReference type="InterPro" id="IPR020084">
    <property type="entry name" value="NUDIX_hydrolase_CS"/>
</dbReference>
<proteinExistence type="inferred from homology"/>
<dbReference type="EC" id="3.6.1.22" evidence="4"/>
<dbReference type="InterPro" id="IPR015797">
    <property type="entry name" value="NUDIX_hydrolase-like_dom_sf"/>
</dbReference>
<dbReference type="Gene3D" id="3.90.79.20">
    <property type="match status" value="1"/>
</dbReference>
<dbReference type="Pfam" id="PF09297">
    <property type="entry name" value="Zn_ribbon_NUD"/>
    <property type="match status" value="1"/>
</dbReference>
<evidence type="ECO:0000313" key="12">
    <source>
        <dbReference type="Proteomes" id="UP000824062"/>
    </source>
</evidence>
<dbReference type="PANTHER" id="PTHR42904">
    <property type="entry name" value="NUDIX HYDROLASE, NUDC SUBFAMILY"/>
    <property type="match status" value="1"/>
</dbReference>
<dbReference type="PROSITE" id="PS00893">
    <property type="entry name" value="NUDIX_BOX"/>
    <property type="match status" value="1"/>
</dbReference>
<feature type="domain" description="Nudix hydrolase" evidence="10">
    <location>
        <begin position="160"/>
        <end position="293"/>
    </location>
</feature>
<evidence type="ECO:0000256" key="3">
    <source>
        <dbReference type="ARBA" id="ARBA00009595"/>
    </source>
</evidence>
<dbReference type="EMBL" id="DXBM01000061">
    <property type="protein sequence ID" value="HIZ46801.1"/>
    <property type="molecule type" value="Genomic_DNA"/>
</dbReference>
<evidence type="ECO:0000256" key="6">
    <source>
        <dbReference type="ARBA" id="ARBA00022801"/>
    </source>
</evidence>